<sequence>MPIHVPGLRTSPDEGEEDILLVAAKLMELLPPSPEQKLPNPRPEIEDSEPPYAQEQSSLHCLHLPDLPLLEAVPEAHQNQKAEHRVLEVVHGPHRRLGASSPEPVQQDVQDPPACSGIGPDAGWVQDLRGQVAAEDPPRGAVEGGAD</sequence>
<feature type="non-terminal residue" evidence="2">
    <location>
        <position position="147"/>
    </location>
</feature>
<proteinExistence type="predicted"/>
<feature type="region of interest" description="Disordered" evidence="1">
    <location>
        <begin position="92"/>
        <end position="123"/>
    </location>
</feature>
<comment type="caution">
    <text evidence="2">The sequence shown here is derived from an EMBL/GenBank/DDBJ whole genome shotgun (WGS) entry which is preliminary data.</text>
</comment>
<reference evidence="2 3" key="1">
    <citation type="submission" date="2017-11" db="EMBL/GenBank/DDBJ databases">
        <title>De-novo sequencing of pomegranate (Punica granatum L.) genome.</title>
        <authorList>
            <person name="Akparov Z."/>
            <person name="Amiraslanov A."/>
            <person name="Hajiyeva S."/>
            <person name="Abbasov M."/>
            <person name="Kaur K."/>
            <person name="Hamwieh A."/>
            <person name="Solovyev V."/>
            <person name="Salamov A."/>
            <person name="Braich B."/>
            <person name="Kosarev P."/>
            <person name="Mahmoud A."/>
            <person name="Hajiyev E."/>
            <person name="Babayeva S."/>
            <person name="Izzatullayeva V."/>
            <person name="Mammadov A."/>
            <person name="Mammadov A."/>
            <person name="Sharifova S."/>
            <person name="Ojaghi J."/>
            <person name="Eynullazada K."/>
            <person name="Bayramov B."/>
            <person name="Abdulazimova A."/>
            <person name="Shahmuradov I."/>
        </authorList>
    </citation>
    <scope>NUCLEOTIDE SEQUENCE [LARGE SCALE GENOMIC DNA]</scope>
    <source>
        <strain evidence="3">cv. AG2017</strain>
        <tissue evidence="2">Leaf</tissue>
    </source>
</reference>
<feature type="region of interest" description="Disordered" evidence="1">
    <location>
        <begin position="31"/>
        <end position="57"/>
    </location>
</feature>
<evidence type="ECO:0000313" key="2">
    <source>
        <dbReference type="EMBL" id="PKI37755.1"/>
    </source>
</evidence>
<organism evidence="2 3">
    <name type="scientific">Punica granatum</name>
    <name type="common">Pomegranate</name>
    <dbReference type="NCBI Taxonomy" id="22663"/>
    <lineage>
        <taxon>Eukaryota</taxon>
        <taxon>Viridiplantae</taxon>
        <taxon>Streptophyta</taxon>
        <taxon>Embryophyta</taxon>
        <taxon>Tracheophyta</taxon>
        <taxon>Spermatophyta</taxon>
        <taxon>Magnoliopsida</taxon>
        <taxon>eudicotyledons</taxon>
        <taxon>Gunneridae</taxon>
        <taxon>Pentapetalae</taxon>
        <taxon>rosids</taxon>
        <taxon>malvids</taxon>
        <taxon>Myrtales</taxon>
        <taxon>Lythraceae</taxon>
        <taxon>Punica</taxon>
    </lineage>
</organism>
<name>A0A2I0I1C3_PUNGR</name>
<dbReference type="Proteomes" id="UP000233551">
    <property type="component" value="Unassembled WGS sequence"/>
</dbReference>
<evidence type="ECO:0000256" key="1">
    <source>
        <dbReference type="SAM" id="MobiDB-lite"/>
    </source>
</evidence>
<feature type="compositionally biased region" description="Low complexity" evidence="1">
    <location>
        <begin position="104"/>
        <end position="113"/>
    </location>
</feature>
<keyword evidence="3" id="KW-1185">Reference proteome</keyword>
<gene>
    <name evidence="2" type="ORF">CRG98_041872</name>
</gene>
<protein>
    <submittedName>
        <fullName evidence="2">Uncharacterized protein</fullName>
    </submittedName>
</protein>
<dbReference type="EMBL" id="PGOL01004333">
    <property type="protein sequence ID" value="PKI37755.1"/>
    <property type="molecule type" value="Genomic_DNA"/>
</dbReference>
<dbReference type="AlphaFoldDB" id="A0A2I0I1C3"/>
<accession>A0A2I0I1C3</accession>
<evidence type="ECO:0000313" key="3">
    <source>
        <dbReference type="Proteomes" id="UP000233551"/>
    </source>
</evidence>